<dbReference type="AlphaFoldDB" id="B8KTV1"/>
<evidence type="ECO:0000256" key="2">
    <source>
        <dbReference type="SAM" id="SignalP"/>
    </source>
</evidence>
<keyword evidence="2" id="KW-0732">Signal</keyword>
<reference evidence="4" key="1">
    <citation type="journal article" date="2013" name="BMC Microbiol.">
        <title>Taxonomy and evolution of bacteriochlorophyll a-containing members of the OM60/NOR5 clade of marine gammaproteobacteria: description of Luminiphilus syltensis gen. nov., sp. nov., reclassification of Haliea rubra as Pseudohaliea rubra gen. nov., comb. nov., and emendation of Chromatocurvus halotolerans.</title>
        <authorList>
            <person name="Spring S."/>
            <person name="Riedel T."/>
            <person name="Sproer C."/>
            <person name="Yan S."/>
            <person name="Harder J."/>
            <person name="Fuchs B.M."/>
        </authorList>
    </citation>
    <scope>NUCLEOTIDE SEQUENCE [LARGE SCALE GENOMIC DNA]</scope>
    <source>
        <strain evidence="4">NOR51-B</strain>
    </source>
</reference>
<feature type="compositionally biased region" description="Basic and acidic residues" evidence="1">
    <location>
        <begin position="81"/>
        <end position="115"/>
    </location>
</feature>
<gene>
    <name evidence="3" type="ORF">NOR51B_2056</name>
</gene>
<dbReference type="EMBL" id="DS999411">
    <property type="protein sequence ID" value="EED36108.1"/>
    <property type="molecule type" value="Genomic_DNA"/>
</dbReference>
<dbReference type="HOGENOM" id="CLU_2023892_0_0_6"/>
<evidence type="ECO:0000256" key="1">
    <source>
        <dbReference type="SAM" id="MobiDB-lite"/>
    </source>
</evidence>
<dbReference type="STRING" id="565045.NOR51B_2056"/>
<evidence type="ECO:0000313" key="3">
    <source>
        <dbReference type="EMBL" id="EED36108.1"/>
    </source>
</evidence>
<sequence>MKALNAIILIATLAIIGTAQASHHKTGEKAGKGMPDGRQHSQECKEATGGKGKAMGKCRSEKAQGKAKKSQAEVAGEDQQSEAKKNGEKQREDNDKKGVKSRDGDGLKKSGRPEDRGDESDD</sequence>
<feature type="signal peptide" evidence="2">
    <location>
        <begin position="1"/>
        <end position="21"/>
    </location>
</feature>
<organism evidence="3 4">
    <name type="scientific">Luminiphilus syltensis NOR5-1B</name>
    <dbReference type="NCBI Taxonomy" id="565045"/>
    <lineage>
        <taxon>Bacteria</taxon>
        <taxon>Pseudomonadati</taxon>
        <taxon>Pseudomonadota</taxon>
        <taxon>Gammaproteobacteria</taxon>
        <taxon>Cellvibrionales</taxon>
        <taxon>Halieaceae</taxon>
        <taxon>Luminiphilus</taxon>
    </lineage>
</organism>
<dbReference type="Proteomes" id="UP000004699">
    <property type="component" value="Unassembled WGS sequence"/>
</dbReference>
<feature type="chain" id="PRO_5002873453" evidence="2">
    <location>
        <begin position="22"/>
        <end position="122"/>
    </location>
</feature>
<name>B8KTV1_9GAMM</name>
<keyword evidence="4" id="KW-1185">Reference proteome</keyword>
<accession>B8KTV1</accession>
<dbReference type="RefSeq" id="WP_009020852.1">
    <property type="nucleotide sequence ID" value="NZ_DS999411.1"/>
</dbReference>
<evidence type="ECO:0000313" key="4">
    <source>
        <dbReference type="Proteomes" id="UP000004699"/>
    </source>
</evidence>
<protein>
    <submittedName>
        <fullName evidence="3">Uncharacterized protein</fullName>
    </submittedName>
</protein>
<feature type="compositionally biased region" description="Basic and acidic residues" evidence="1">
    <location>
        <begin position="25"/>
        <end position="48"/>
    </location>
</feature>
<proteinExistence type="predicted"/>
<feature type="region of interest" description="Disordered" evidence="1">
    <location>
        <begin position="20"/>
        <end position="122"/>
    </location>
</feature>